<organism evidence="1 2">
    <name type="scientific">Bavariicoccus seileri</name>
    <dbReference type="NCBI Taxonomy" id="549685"/>
    <lineage>
        <taxon>Bacteria</taxon>
        <taxon>Bacillati</taxon>
        <taxon>Bacillota</taxon>
        <taxon>Bacilli</taxon>
        <taxon>Lactobacillales</taxon>
        <taxon>Enterococcaceae</taxon>
        <taxon>Bavariicoccus</taxon>
    </lineage>
</organism>
<comment type="caution">
    <text evidence="1">The sequence shown here is derived from an EMBL/GenBank/DDBJ whole genome shotgun (WGS) entry which is preliminary data.</text>
</comment>
<dbReference type="Gene3D" id="2.40.50.390">
    <property type="entry name" value="Conjugative transposon protein, DUF961"/>
    <property type="match status" value="1"/>
</dbReference>
<dbReference type="Pfam" id="PF06125">
    <property type="entry name" value="DUF961"/>
    <property type="match status" value="1"/>
</dbReference>
<protein>
    <submittedName>
        <fullName evidence="1">DUF961 domain-containing protein</fullName>
    </submittedName>
</protein>
<accession>A0A3D4S5P3</accession>
<dbReference type="Proteomes" id="UP000262195">
    <property type="component" value="Unassembled WGS sequence"/>
</dbReference>
<dbReference type="AlphaFoldDB" id="A0A3D4S5P3"/>
<evidence type="ECO:0000313" key="1">
    <source>
        <dbReference type="EMBL" id="HCS93782.1"/>
    </source>
</evidence>
<dbReference type="InterPro" id="IPR038620">
    <property type="entry name" value="YdcP-like_sf"/>
</dbReference>
<evidence type="ECO:0000313" key="2">
    <source>
        <dbReference type="Proteomes" id="UP000262195"/>
    </source>
</evidence>
<dbReference type="InterPro" id="IPR010365">
    <property type="entry name" value="DUF961"/>
</dbReference>
<name>A0A3D4S5P3_9ENTE</name>
<gene>
    <name evidence="1" type="ORF">DIW15_03615</name>
</gene>
<proteinExistence type="predicted"/>
<dbReference type="EMBL" id="DQHO01000023">
    <property type="protein sequence ID" value="HCS93782.1"/>
    <property type="molecule type" value="Genomic_DNA"/>
</dbReference>
<reference evidence="1 2" key="1">
    <citation type="journal article" date="2018" name="Nat. Biotechnol.">
        <title>A standardized bacterial taxonomy based on genome phylogeny substantially revises the tree of life.</title>
        <authorList>
            <person name="Parks D.H."/>
            <person name="Chuvochina M."/>
            <person name="Waite D.W."/>
            <person name="Rinke C."/>
            <person name="Skarshewski A."/>
            <person name="Chaumeil P.A."/>
            <person name="Hugenholtz P."/>
        </authorList>
    </citation>
    <scope>NUCLEOTIDE SEQUENCE [LARGE SCALE GENOMIC DNA]</scope>
    <source>
        <strain evidence="1">UBA11306</strain>
    </source>
</reference>
<sequence>MELKFVVPDMAETFGKLTYGGEGEVLTEGYGRNTTVIGRSYHLFSSKQRADDIEVVVVAEAGEKDFDQDQPLKAVNPHLVAKGYEIENRGFTDYVLYVDDLVKA</sequence>
<dbReference type="STRING" id="1121105.GCA_000421665_01106"/>